<feature type="signal peptide" evidence="3">
    <location>
        <begin position="1"/>
        <end position="30"/>
    </location>
</feature>
<organism evidence="6 7">
    <name type="scientific">Ceratobasidium theobromae</name>
    <dbReference type="NCBI Taxonomy" id="1582974"/>
    <lineage>
        <taxon>Eukaryota</taxon>
        <taxon>Fungi</taxon>
        <taxon>Dikarya</taxon>
        <taxon>Basidiomycota</taxon>
        <taxon>Agaricomycotina</taxon>
        <taxon>Agaricomycetes</taxon>
        <taxon>Cantharellales</taxon>
        <taxon>Ceratobasidiaceae</taxon>
        <taxon>Ceratobasidium</taxon>
    </lineage>
</organism>
<feature type="domain" description="Protein YTP1-like C-terminal" evidence="5">
    <location>
        <begin position="363"/>
        <end position="411"/>
    </location>
</feature>
<feature type="transmembrane region" description="Helical" evidence="2">
    <location>
        <begin position="113"/>
        <end position="130"/>
    </location>
</feature>
<evidence type="ECO:0000313" key="7">
    <source>
        <dbReference type="Proteomes" id="UP000383932"/>
    </source>
</evidence>
<dbReference type="PANTHER" id="PTHR31685">
    <property type="entry name" value="INTEGRAL MEMBRANE PROTEIN (AFU_ORTHOLOGUE AFUA_6G12730)-RELATED"/>
    <property type="match status" value="1"/>
</dbReference>
<keyword evidence="2" id="KW-0812">Transmembrane</keyword>
<dbReference type="PANTHER" id="PTHR31685:SF2">
    <property type="entry name" value="PROTEIN YTP1"/>
    <property type="match status" value="1"/>
</dbReference>
<evidence type="ECO:0000256" key="3">
    <source>
        <dbReference type="SAM" id="SignalP"/>
    </source>
</evidence>
<dbReference type="Pfam" id="PF10355">
    <property type="entry name" value="Ytp1"/>
    <property type="match status" value="2"/>
</dbReference>
<dbReference type="CDD" id="cd08760">
    <property type="entry name" value="Cyt_b561_FRRS1_like"/>
    <property type="match status" value="1"/>
</dbReference>
<comment type="caution">
    <text evidence="6">The sequence shown here is derived from an EMBL/GenBank/DDBJ whole genome shotgun (WGS) entry which is preliminary data.</text>
</comment>
<keyword evidence="3" id="KW-0732">Signal</keyword>
<protein>
    <submittedName>
        <fullName evidence="6">Protein YTP1</fullName>
    </submittedName>
</protein>
<sequence length="498" mass="54406">MSLSMRSSASPSRSALALAIFVQGLSLVSAHPHHGNGDPDAPMDTILWMHIIVQLVVWGGIFGVGMVLGIARSKWHVPVQSVAYLMTAAGYILGHSHKGRSFGESAHGRTANFILFPLLAQLLLGIYLKLHIHEKTIRPWAVVLHGIIGKSWLAIGWTQMLFGVIVIRGYCDEEGLGQCLAHYIMGSAFIGYGVVLSVILLAGGGRVWYGKRWRDGGKGEKVVSPRSQEWWDGWVIMLWGIVNTFTEHHGSLTKWSHKDMQHTTLGVIWWAGGSLAIFLARNGKRTVHTVFGVVLMSAGVARIIEITFVLKGGASISDDPTRPVAQPVEIHAFQHLPPFVSVPWIYLESTLIDPPGHSYLSPEGGVLFMSATDEELKAVMSIEMDHVTYVLLILSLAFVIYLYANLLIHIYANSGRNAAGAKAAQSSAGYAPLHVASSLAVPSAVTPTTAFTPAPAYPGRPMGMEEDGVFKIDDRDSFEDEMEMDDIGTEERRRLALR</sequence>
<proteinExistence type="predicted"/>
<feature type="transmembrane region" description="Helical" evidence="2">
    <location>
        <begin position="75"/>
        <end position="93"/>
    </location>
</feature>
<dbReference type="InterPro" id="IPR018827">
    <property type="entry name" value="YTP1_C"/>
</dbReference>
<feature type="region of interest" description="Disordered" evidence="1">
    <location>
        <begin position="475"/>
        <end position="498"/>
    </location>
</feature>
<reference evidence="6 7" key="1">
    <citation type="journal article" date="2019" name="Fungal Biol. Biotechnol.">
        <title>Draft genome sequence of fastidious pathogen Ceratobasidium theobromae, which causes vascular-streak dieback in Theobroma cacao.</title>
        <authorList>
            <person name="Ali S.S."/>
            <person name="Asman A."/>
            <person name="Shao J."/>
            <person name="Firmansyah A.P."/>
            <person name="Susilo A.W."/>
            <person name="Rosmana A."/>
            <person name="McMahon P."/>
            <person name="Junaid M."/>
            <person name="Guest D."/>
            <person name="Kheng T.Y."/>
            <person name="Meinhardt L.W."/>
            <person name="Bailey B.A."/>
        </authorList>
    </citation>
    <scope>NUCLEOTIDE SEQUENCE [LARGE SCALE GENOMIC DNA]</scope>
    <source>
        <strain evidence="6 7">CT2</strain>
    </source>
</reference>
<name>A0A5N5QV69_9AGAM</name>
<keyword evidence="2" id="KW-1133">Transmembrane helix</keyword>
<evidence type="ECO:0000313" key="6">
    <source>
        <dbReference type="EMBL" id="KAB5595519.1"/>
    </source>
</evidence>
<dbReference type="OrthoDB" id="4137487at2759"/>
<dbReference type="Pfam" id="PF10348">
    <property type="entry name" value="DUF2427"/>
    <property type="match status" value="1"/>
</dbReference>
<feature type="domain" description="Protein YTP1-like C-terminal" evidence="5">
    <location>
        <begin position="156"/>
        <end position="282"/>
    </location>
</feature>
<feature type="transmembrane region" description="Helical" evidence="2">
    <location>
        <begin position="290"/>
        <end position="310"/>
    </location>
</feature>
<evidence type="ECO:0000256" key="2">
    <source>
        <dbReference type="SAM" id="Phobius"/>
    </source>
</evidence>
<dbReference type="Proteomes" id="UP000383932">
    <property type="component" value="Unassembled WGS sequence"/>
</dbReference>
<feature type="compositionally biased region" description="Acidic residues" evidence="1">
    <location>
        <begin position="476"/>
        <end position="488"/>
    </location>
</feature>
<keyword evidence="2" id="KW-0472">Membrane</keyword>
<feature type="transmembrane region" description="Helical" evidence="2">
    <location>
        <begin position="182"/>
        <end position="209"/>
    </location>
</feature>
<feature type="transmembrane region" description="Helical" evidence="2">
    <location>
        <begin position="46"/>
        <end position="68"/>
    </location>
</feature>
<dbReference type="EMBL" id="SSOP01000008">
    <property type="protein sequence ID" value="KAB5595519.1"/>
    <property type="molecule type" value="Genomic_DNA"/>
</dbReference>
<feature type="chain" id="PRO_5024271110" evidence="3">
    <location>
        <begin position="31"/>
        <end position="498"/>
    </location>
</feature>
<dbReference type="InterPro" id="IPR018825">
    <property type="entry name" value="DUF2427"/>
</dbReference>
<feature type="domain" description="DUF2427" evidence="4">
    <location>
        <begin position="38"/>
        <end position="131"/>
    </location>
</feature>
<evidence type="ECO:0000259" key="4">
    <source>
        <dbReference type="Pfam" id="PF10348"/>
    </source>
</evidence>
<evidence type="ECO:0000256" key="1">
    <source>
        <dbReference type="SAM" id="MobiDB-lite"/>
    </source>
</evidence>
<feature type="compositionally biased region" description="Basic and acidic residues" evidence="1">
    <location>
        <begin position="489"/>
        <end position="498"/>
    </location>
</feature>
<feature type="transmembrane region" description="Helical" evidence="2">
    <location>
        <begin position="389"/>
        <end position="412"/>
    </location>
</feature>
<dbReference type="AlphaFoldDB" id="A0A5N5QV69"/>
<evidence type="ECO:0000259" key="5">
    <source>
        <dbReference type="Pfam" id="PF10355"/>
    </source>
</evidence>
<gene>
    <name evidence="6" type="ORF">CTheo_980</name>
</gene>
<feature type="transmembrane region" description="Helical" evidence="2">
    <location>
        <begin position="151"/>
        <end position="170"/>
    </location>
</feature>
<keyword evidence="7" id="KW-1185">Reference proteome</keyword>
<accession>A0A5N5QV69</accession>